<feature type="compositionally biased region" description="Basic and acidic residues" evidence="1">
    <location>
        <begin position="220"/>
        <end position="241"/>
    </location>
</feature>
<gene>
    <name evidence="3" type="ORF">J5V96_16480</name>
</gene>
<reference evidence="3" key="1">
    <citation type="submission" date="2021-03" db="EMBL/GenBank/DDBJ databases">
        <title>Microbacterium sp. nov., a novel actinobacterium isolated from cow dung.</title>
        <authorList>
            <person name="Zhang L."/>
        </authorList>
    </citation>
    <scope>NUCLEOTIDE SEQUENCE</scope>
    <source>
        <strain evidence="3">NEAU-LLB</strain>
    </source>
</reference>
<evidence type="ECO:0000313" key="3">
    <source>
        <dbReference type="EMBL" id="MBO3665097.1"/>
    </source>
</evidence>
<dbReference type="InterPro" id="IPR011990">
    <property type="entry name" value="TPR-like_helical_dom_sf"/>
</dbReference>
<organism evidence="3 4">
    <name type="scientific">Microbacterium stercoris</name>
    <dbReference type="NCBI Taxonomy" id="2820289"/>
    <lineage>
        <taxon>Bacteria</taxon>
        <taxon>Bacillati</taxon>
        <taxon>Actinomycetota</taxon>
        <taxon>Actinomycetes</taxon>
        <taxon>Micrococcales</taxon>
        <taxon>Microbacteriaceae</taxon>
        <taxon>Microbacterium</taxon>
    </lineage>
</organism>
<proteinExistence type="predicted"/>
<sequence length="254" mass="27193">MSTPLDGAALLEANRRRARRRRLLLAIAIPIAVAALILPVKIVSMYAFAHHAITAHVAGDHAGSTTAAHGQEPLNVFEPYKAPYNVGVGLAMSGDLPGARAQFESALALNPPPLESCAVYINLGITIERQGDAARAAGDEAAAEQHFADALGIVADTPEDCRSEEADEQSPDDQRSAGQSLGDLEDRLKDKQQPDPETEPSPQPSEDPDQSDENQPSDEQLDRLEDQLNEGDGERQQYRDDGDGDDAGGAEKPW</sequence>
<feature type="region of interest" description="Disordered" evidence="1">
    <location>
        <begin position="160"/>
        <end position="254"/>
    </location>
</feature>
<evidence type="ECO:0000256" key="1">
    <source>
        <dbReference type="SAM" id="MobiDB-lite"/>
    </source>
</evidence>
<feature type="compositionally biased region" description="Basic and acidic residues" evidence="1">
    <location>
        <begin position="184"/>
        <end position="194"/>
    </location>
</feature>
<dbReference type="RefSeq" id="WP_208505480.1">
    <property type="nucleotide sequence ID" value="NZ_JAGFOA010000008.1"/>
</dbReference>
<accession>A0A939QNR4</accession>
<feature type="compositionally biased region" description="Acidic residues" evidence="1">
    <location>
        <begin position="206"/>
        <end position="216"/>
    </location>
</feature>
<dbReference type="Gene3D" id="1.25.40.10">
    <property type="entry name" value="Tetratricopeptide repeat domain"/>
    <property type="match status" value="1"/>
</dbReference>
<name>A0A939QNR4_9MICO</name>
<feature type="transmembrane region" description="Helical" evidence="2">
    <location>
        <begin position="23"/>
        <end position="48"/>
    </location>
</feature>
<dbReference type="SUPFAM" id="SSF48452">
    <property type="entry name" value="TPR-like"/>
    <property type="match status" value="1"/>
</dbReference>
<protein>
    <recommendedName>
        <fullName evidence="5">Tetratricopeptide repeat protein</fullName>
    </recommendedName>
</protein>
<evidence type="ECO:0000256" key="2">
    <source>
        <dbReference type="SAM" id="Phobius"/>
    </source>
</evidence>
<dbReference type="AlphaFoldDB" id="A0A939QNR4"/>
<keyword evidence="4" id="KW-1185">Reference proteome</keyword>
<dbReference type="Proteomes" id="UP000680132">
    <property type="component" value="Unassembled WGS sequence"/>
</dbReference>
<keyword evidence="2" id="KW-0472">Membrane</keyword>
<dbReference type="EMBL" id="JAGFOA010000008">
    <property type="protein sequence ID" value="MBO3665097.1"/>
    <property type="molecule type" value="Genomic_DNA"/>
</dbReference>
<keyword evidence="2" id="KW-1133">Transmembrane helix</keyword>
<comment type="caution">
    <text evidence="3">The sequence shown here is derived from an EMBL/GenBank/DDBJ whole genome shotgun (WGS) entry which is preliminary data.</text>
</comment>
<keyword evidence="2" id="KW-0812">Transmembrane</keyword>
<evidence type="ECO:0000313" key="4">
    <source>
        <dbReference type="Proteomes" id="UP000680132"/>
    </source>
</evidence>
<evidence type="ECO:0008006" key="5">
    <source>
        <dbReference type="Google" id="ProtNLM"/>
    </source>
</evidence>